<evidence type="ECO:0000313" key="3">
    <source>
        <dbReference type="Proteomes" id="UP000029986"/>
    </source>
</evidence>
<organism evidence="2 3">
    <name type="scientific">Hafnia alvei FB1</name>
    <dbReference type="NCBI Taxonomy" id="1453496"/>
    <lineage>
        <taxon>Bacteria</taxon>
        <taxon>Pseudomonadati</taxon>
        <taxon>Pseudomonadota</taxon>
        <taxon>Gammaproteobacteria</taxon>
        <taxon>Enterobacterales</taxon>
        <taxon>Hafniaceae</taxon>
        <taxon>Hafnia</taxon>
    </lineage>
</organism>
<evidence type="ECO:0008006" key="4">
    <source>
        <dbReference type="Google" id="ProtNLM"/>
    </source>
</evidence>
<sequence>MTVTYYLKNCFWGLFGPGFLAYNILNDLQDGLIFPAYIPYMPYVAIYLAIGAVIYPFSFFVLEQLAMKIMKKETWRYYFTFDGPSRGLFIFSYMLCALLSIPLFMLYPVINKKR</sequence>
<evidence type="ECO:0000313" key="2">
    <source>
        <dbReference type="EMBL" id="AIU73113.1"/>
    </source>
</evidence>
<dbReference type="KEGG" id="hav:AT03_12440"/>
<dbReference type="EMBL" id="CP009706">
    <property type="protein sequence ID" value="AIU73113.1"/>
    <property type="molecule type" value="Genomic_DNA"/>
</dbReference>
<dbReference type="OrthoDB" id="6638055at2"/>
<evidence type="ECO:0000256" key="1">
    <source>
        <dbReference type="SAM" id="Phobius"/>
    </source>
</evidence>
<reference evidence="2 3" key="1">
    <citation type="journal article" date="2014" name="Gut Pathog.">
        <title>Gene clusters of Hafnia alvei strain FB1 important in survival and pathogenesis: a draft genome perspective.</title>
        <authorList>
            <person name="Tan J.Y."/>
            <person name="Yin W.F."/>
            <person name="Chan K.G."/>
        </authorList>
    </citation>
    <scope>NUCLEOTIDE SEQUENCE [LARGE SCALE GENOMIC DNA]</scope>
    <source>
        <strain evidence="2 3">FB1</strain>
    </source>
</reference>
<keyword evidence="1" id="KW-0472">Membrane</keyword>
<proteinExistence type="predicted"/>
<keyword evidence="1" id="KW-1133">Transmembrane helix</keyword>
<accession>A0A097R337</accession>
<dbReference type="RefSeq" id="WP_038502276.1">
    <property type="nucleotide sequence ID" value="NZ_CP009706.1"/>
</dbReference>
<feature type="transmembrane region" description="Helical" evidence="1">
    <location>
        <begin position="45"/>
        <end position="66"/>
    </location>
</feature>
<feature type="transmembrane region" description="Helical" evidence="1">
    <location>
        <begin position="87"/>
        <end position="110"/>
    </location>
</feature>
<protein>
    <recommendedName>
        <fullName evidence="4">Colicin transporter</fullName>
    </recommendedName>
</protein>
<dbReference type="Proteomes" id="UP000029986">
    <property type="component" value="Chromosome"/>
</dbReference>
<keyword evidence="1" id="KW-0812">Transmembrane</keyword>
<feature type="transmembrane region" description="Helical" evidence="1">
    <location>
        <begin position="7"/>
        <end position="25"/>
    </location>
</feature>
<dbReference type="HOGENOM" id="CLU_2058268_0_0_6"/>
<gene>
    <name evidence="2" type="ORF">AT03_12440</name>
</gene>
<dbReference type="PATRIC" id="fig|1453496.5.peg.2529"/>
<dbReference type="GeneID" id="56892153"/>
<name>A0A097R337_HAFAL</name>
<dbReference type="AlphaFoldDB" id="A0A097R337"/>
<keyword evidence="3" id="KW-1185">Reference proteome</keyword>